<dbReference type="Pfam" id="PF01966">
    <property type="entry name" value="HD"/>
    <property type="match status" value="1"/>
</dbReference>
<dbReference type="GeneID" id="13061400"/>
<protein>
    <submittedName>
        <fullName evidence="5">CRISPR-associated HD domain protein</fullName>
    </submittedName>
</protein>
<dbReference type="eggNOG" id="arCOG01443">
    <property type="taxonomic scope" value="Archaea"/>
</dbReference>
<dbReference type="HOGENOM" id="CLU_958472_0_0_2"/>
<organism evidence="5 6">
    <name type="scientific">Desulfurococcus amylolyticus DSM 16532</name>
    <dbReference type="NCBI Taxonomy" id="768672"/>
    <lineage>
        <taxon>Archaea</taxon>
        <taxon>Thermoproteota</taxon>
        <taxon>Thermoprotei</taxon>
        <taxon>Desulfurococcales</taxon>
        <taxon>Desulfurococcaceae</taxon>
        <taxon>Desulfurococcus</taxon>
    </lineage>
</organism>
<dbReference type="RefSeq" id="WP_014767800.1">
    <property type="nucleotide sequence ID" value="NC_018001.1"/>
</dbReference>
<dbReference type="GO" id="GO:0016787">
    <property type="term" value="F:hydrolase activity"/>
    <property type="evidence" value="ECO:0007669"/>
    <property type="project" value="UniProtKB-KW"/>
</dbReference>
<evidence type="ECO:0000313" key="6">
    <source>
        <dbReference type="Proteomes" id="UP000006175"/>
    </source>
</evidence>
<keyword evidence="3" id="KW-0051">Antiviral defense</keyword>
<dbReference type="InterPro" id="IPR006483">
    <property type="entry name" value="CRISPR-assoc_Cas3_HD"/>
</dbReference>
<proteinExistence type="predicted"/>
<dbReference type="Proteomes" id="UP000006175">
    <property type="component" value="Chromosome"/>
</dbReference>
<keyword evidence="1" id="KW-0479">Metal-binding</keyword>
<accession>I3XSI0</accession>
<feature type="domain" description="HD Cas3-type" evidence="4">
    <location>
        <begin position="19"/>
        <end position="205"/>
    </location>
</feature>
<dbReference type="NCBIfam" id="TIGR01596">
    <property type="entry name" value="cas3_HD"/>
    <property type="match status" value="1"/>
</dbReference>
<dbReference type="AlphaFoldDB" id="I3XSI0"/>
<sequence length="282" mass="31687">MVKCDISEWPLAYYEVKAGNVVKVSLQKHLVSTSRIALSVFGGRIKALDYLVSSSRMLSRYVESIRGVVEATALLHDIGKASKFYCRGVKQDKVSFELHEYIPAVLLADIAVNSSDEQVKAVLKLAARAISRHHTPIRNRHPSFLPEDKGKIDRLVKALKVFLDDRDEVSGMLSELEKLCSTGELCSFIVGGLRDHISRINSDRIIEIKFNTLESTTNSDEDFTDYKILVGLTGMLMVADNIAANCEGRVSDDKHTPSYVTYWLRELNLDCEKLNDVHRDLL</sequence>
<keyword evidence="2" id="KW-0378">Hydrolase</keyword>
<evidence type="ECO:0000259" key="4">
    <source>
        <dbReference type="PROSITE" id="PS51643"/>
    </source>
</evidence>
<dbReference type="OrthoDB" id="18964at2157"/>
<dbReference type="GO" id="GO:0051607">
    <property type="term" value="P:defense response to virus"/>
    <property type="evidence" value="ECO:0007669"/>
    <property type="project" value="UniProtKB-KW"/>
</dbReference>
<dbReference type="KEGG" id="dfd:Desfe_1022"/>
<evidence type="ECO:0000256" key="3">
    <source>
        <dbReference type="ARBA" id="ARBA00023118"/>
    </source>
</evidence>
<dbReference type="InterPro" id="IPR006674">
    <property type="entry name" value="HD_domain"/>
</dbReference>
<reference evidence="5 6" key="1">
    <citation type="journal article" date="2012" name="J. Bacteriol.">
        <title>Complete Genome Sequence of Desulfurococcus fermentans, a Hyperthermophilic Cellulolytic Crenarchaeon Isolated from a Freshwater Hot Spring in Kamchatka, Russia.</title>
        <authorList>
            <person name="Susanti D."/>
            <person name="Johnson E.F."/>
            <person name="Rodriguez J.R."/>
            <person name="Anderson I."/>
            <person name="Perevalova A.A."/>
            <person name="Kyrpides N."/>
            <person name="Lucas S."/>
            <person name="Han J."/>
            <person name="Lapidus A."/>
            <person name="Cheng J.F."/>
            <person name="Goodwin L."/>
            <person name="Pitluck S."/>
            <person name="Mavrommatis K."/>
            <person name="Peters L."/>
            <person name="Land M.L."/>
            <person name="Hauser L."/>
            <person name="Gopalan V."/>
            <person name="Chan P.P."/>
            <person name="Lowe T.M."/>
            <person name="Atomi H."/>
            <person name="Bonch-Osmolovskaya E.A."/>
            <person name="Woyke T."/>
            <person name="Mukhopadhyay B."/>
        </authorList>
    </citation>
    <scope>NUCLEOTIDE SEQUENCE [LARGE SCALE GENOMIC DNA]</scope>
    <source>
        <strain evidence="5 6">DSM 16532</strain>
    </source>
</reference>
<gene>
    <name evidence="5" type="ORF">Desfe_1022</name>
</gene>
<evidence type="ECO:0000313" key="5">
    <source>
        <dbReference type="EMBL" id="AFL66904.1"/>
    </source>
</evidence>
<dbReference type="SUPFAM" id="SSF109604">
    <property type="entry name" value="HD-domain/PDEase-like"/>
    <property type="match status" value="1"/>
</dbReference>
<evidence type="ECO:0000256" key="1">
    <source>
        <dbReference type="ARBA" id="ARBA00022723"/>
    </source>
</evidence>
<dbReference type="PROSITE" id="PS51643">
    <property type="entry name" value="HD_CAS3"/>
    <property type="match status" value="1"/>
</dbReference>
<evidence type="ECO:0000256" key="2">
    <source>
        <dbReference type="ARBA" id="ARBA00022801"/>
    </source>
</evidence>
<name>I3XSI0_DESAM</name>
<dbReference type="Gene3D" id="1.10.3210.30">
    <property type="match status" value="1"/>
</dbReference>
<keyword evidence="6" id="KW-1185">Reference proteome</keyword>
<dbReference type="InterPro" id="IPR038257">
    <property type="entry name" value="CRISPR-assoc_Cas3_HD_sf"/>
</dbReference>
<dbReference type="GO" id="GO:0046872">
    <property type="term" value="F:metal ion binding"/>
    <property type="evidence" value="ECO:0007669"/>
    <property type="project" value="UniProtKB-KW"/>
</dbReference>
<dbReference type="EMBL" id="CP003321">
    <property type="protein sequence ID" value="AFL66904.1"/>
    <property type="molecule type" value="Genomic_DNA"/>
</dbReference>